<accession>A0A453M244</accession>
<evidence type="ECO:0008006" key="4">
    <source>
        <dbReference type="Google" id="ProtNLM"/>
    </source>
</evidence>
<keyword evidence="3" id="KW-1185">Reference proteome</keyword>
<feature type="region of interest" description="Disordered" evidence="1">
    <location>
        <begin position="145"/>
        <end position="164"/>
    </location>
</feature>
<evidence type="ECO:0000313" key="3">
    <source>
        <dbReference type="Proteomes" id="UP000015105"/>
    </source>
</evidence>
<dbReference type="EnsemblPlants" id="AET5Gv21010100.2">
    <property type="protein sequence ID" value="AET5Gv21010100.2"/>
    <property type="gene ID" value="AET5Gv21010100"/>
</dbReference>
<protein>
    <recommendedName>
        <fullName evidence="4">Cyclin C-terminal domain-containing protein</fullName>
    </recommendedName>
</protein>
<feature type="compositionally biased region" description="Basic residues" evidence="1">
    <location>
        <begin position="154"/>
        <end position="164"/>
    </location>
</feature>
<organism evidence="2 3">
    <name type="scientific">Aegilops tauschii subsp. strangulata</name>
    <name type="common">Goatgrass</name>
    <dbReference type="NCBI Taxonomy" id="200361"/>
    <lineage>
        <taxon>Eukaryota</taxon>
        <taxon>Viridiplantae</taxon>
        <taxon>Streptophyta</taxon>
        <taxon>Embryophyta</taxon>
        <taxon>Tracheophyta</taxon>
        <taxon>Spermatophyta</taxon>
        <taxon>Magnoliopsida</taxon>
        <taxon>Liliopsida</taxon>
        <taxon>Poales</taxon>
        <taxon>Poaceae</taxon>
        <taxon>BOP clade</taxon>
        <taxon>Pooideae</taxon>
        <taxon>Triticodae</taxon>
        <taxon>Triticeae</taxon>
        <taxon>Triticinae</taxon>
        <taxon>Aegilops</taxon>
    </lineage>
</organism>
<reference evidence="3" key="2">
    <citation type="journal article" date="2017" name="Nat. Plants">
        <title>The Aegilops tauschii genome reveals multiple impacts of transposons.</title>
        <authorList>
            <person name="Zhao G."/>
            <person name="Zou C."/>
            <person name="Li K."/>
            <person name="Wang K."/>
            <person name="Li T."/>
            <person name="Gao L."/>
            <person name="Zhang X."/>
            <person name="Wang H."/>
            <person name="Yang Z."/>
            <person name="Liu X."/>
            <person name="Jiang W."/>
            <person name="Mao L."/>
            <person name="Kong X."/>
            <person name="Jiao Y."/>
            <person name="Jia J."/>
        </authorList>
    </citation>
    <scope>NUCLEOTIDE SEQUENCE [LARGE SCALE GENOMIC DNA]</scope>
    <source>
        <strain evidence="3">cv. AL8/78</strain>
    </source>
</reference>
<reference evidence="2" key="4">
    <citation type="submission" date="2019-03" db="UniProtKB">
        <authorList>
            <consortium name="EnsemblPlants"/>
        </authorList>
    </citation>
    <scope>IDENTIFICATION</scope>
</reference>
<dbReference type="STRING" id="200361.A0A453M244"/>
<evidence type="ECO:0000313" key="2">
    <source>
        <dbReference type="EnsemblPlants" id="AET5Gv21010100.2"/>
    </source>
</evidence>
<sequence>MLKWQMIAGTPFPYLSCFAARFRHDERKAIVLRTVNCIFASIKAMSSVEYQPSTMALVSILVARGGSEGRTGPNLEEELKVILGSSWQQLHTGHVYSCYSVMVQEEDRSVQSSREVASSGVSAAAPAGSPGTSVAMAVAANDNNAIATTSADNKRRRLHSPQRQ</sequence>
<dbReference type="Gramene" id="AET5Gv21010100.2">
    <property type="protein sequence ID" value="AET5Gv21010100.2"/>
    <property type="gene ID" value="AET5Gv21010100"/>
</dbReference>
<reference evidence="2" key="5">
    <citation type="journal article" date="2021" name="G3 (Bethesda)">
        <title>Aegilops tauschii genome assembly Aet v5.0 features greater sequence contiguity and improved annotation.</title>
        <authorList>
            <person name="Wang L."/>
            <person name="Zhu T."/>
            <person name="Rodriguez J.C."/>
            <person name="Deal K.R."/>
            <person name="Dubcovsky J."/>
            <person name="McGuire P.E."/>
            <person name="Lux T."/>
            <person name="Spannagl M."/>
            <person name="Mayer K.F.X."/>
            <person name="Baldrich P."/>
            <person name="Meyers B.C."/>
            <person name="Huo N."/>
            <person name="Gu Y.Q."/>
            <person name="Zhou H."/>
            <person name="Devos K.M."/>
            <person name="Bennetzen J.L."/>
            <person name="Unver T."/>
            <person name="Budak H."/>
            <person name="Gulick P.J."/>
            <person name="Galiba G."/>
            <person name="Kalapos B."/>
            <person name="Nelson D.R."/>
            <person name="Li P."/>
            <person name="You F.M."/>
            <person name="Luo M.C."/>
            <person name="Dvorak J."/>
        </authorList>
    </citation>
    <scope>NUCLEOTIDE SEQUENCE [LARGE SCALE GENOMIC DNA]</scope>
    <source>
        <strain evidence="2">cv. AL8/78</strain>
    </source>
</reference>
<evidence type="ECO:0000256" key="1">
    <source>
        <dbReference type="SAM" id="MobiDB-lite"/>
    </source>
</evidence>
<reference evidence="3" key="1">
    <citation type="journal article" date="2014" name="Science">
        <title>Ancient hybridizations among the ancestral genomes of bread wheat.</title>
        <authorList>
            <consortium name="International Wheat Genome Sequencing Consortium,"/>
            <person name="Marcussen T."/>
            <person name="Sandve S.R."/>
            <person name="Heier L."/>
            <person name="Spannagl M."/>
            <person name="Pfeifer M."/>
            <person name="Jakobsen K.S."/>
            <person name="Wulff B.B."/>
            <person name="Steuernagel B."/>
            <person name="Mayer K.F."/>
            <person name="Olsen O.A."/>
        </authorList>
    </citation>
    <scope>NUCLEOTIDE SEQUENCE [LARGE SCALE GENOMIC DNA]</scope>
    <source>
        <strain evidence="3">cv. AL8/78</strain>
    </source>
</reference>
<dbReference type="Proteomes" id="UP000015105">
    <property type="component" value="Chromosome 5D"/>
</dbReference>
<feature type="region of interest" description="Disordered" evidence="1">
    <location>
        <begin position="110"/>
        <end position="131"/>
    </location>
</feature>
<reference evidence="2" key="3">
    <citation type="journal article" date="2017" name="Nature">
        <title>Genome sequence of the progenitor of the wheat D genome Aegilops tauschii.</title>
        <authorList>
            <person name="Luo M.C."/>
            <person name="Gu Y.Q."/>
            <person name="Puiu D."/>
            <person name="Wang H."/>
            <person name="Twardziok S.O."/>
            <person name="Deal K.R."/>
            <person name="Huo N."/>
            <person name="Zhu T."/>
            <person name="Wang L."/>
            <person name="Wang Y."/>
            <person name="McGuire P.E."/>
            <person name="Liu S."/>
            <person name="Long H."/>
            <person name="Ramasamy R.K."/>
            <person name="Rodriguez J.C."/>
            <person name="Van S.L."/>
            <person name="Yuan L."/>
            <person name="Wang Z."/>
            <person name="Xia Z."/>
            <person name="Xiao L."/>
            <person name="Anderson O.D."/>
            <person name="Ouyang S."/>
            <person name="Liang Y."/>
            <person name="Zimin A.V."/>
            <person name="Pertea G."/>
            <person name="Qi P."/>
            <person name="Bennetzen J.L."/>
            <person name="Dai X."/>
            <person name="Dawson M.W."/>
            <person name="Muller H.G."/>
            <person name="Kugler K."/>
            <person name="Rivarola-Duarte L."/>
            <person name="Spannagl M."/>
            <person name="Mayer K.F.X."/>
            <person name="Lu F.H."/>
            <person name="Bevan M.W."/>
            <person name="Leroy P."/>
            <person name="Li P."/>
            <person name="You F.M."/>
            <person name="Sun Q."/>
            <person name="Liu Z."/>
            <person name="Lyons E."/>
            <person name="Wicker T."/>
            <person name="Salzberg S.L."/>
            <person name="Devos K.M."/>
            <person name="Dvorak J."/>
        </authorList>
    </citation>
    <scope>NUCLEOTIDE SEQUENCE [LARGE SCALE GENOMIC DNA]</scope>
    <source>
        <strain evidence="2">cv. AL8/78</strain>
    </source>
</reference>
<dbReference type="CDD" id="cd20544">
    <property type="entry name" value="CYCLIN_AtCycD-like_rpt2"/>
    <property type="match status" value="1"/>
</dbReference>
<name>A0A453M244_AEGTS</name>
<dbReference type="AlphaFoldDB" id="A0A453M244"/>
<dbReference type="Gene3D" id="1.10.472.10">
    <property type="entry name" value="Cyclin-like"/>
    <property type="match status" value="1"/>
</dbReference>
<feature type="compositionally biased region" description="Low complexity" evidence="1">
    <location>
        <begin position="116"/>
        <end position="131"/>
    </location>
</feature>
<proteinExistence type="predicted"/>